<gene>
    <name evidence="2" type="ORF">L211DRAFT_392540</name>
</gene>
<accession>A0A3N4M0F2</accession>
<dbReference type="OrthoDB" id="3358048at2759"/>
<feature type="transmembrane region" description="Helical" evidence="1">
    <location>
        <begin position="158"/>
        <end position="177"/>
    </location>
</feature>
<reference evidence="2 3" key="1">
    <citation type="journal article" date="2018" name="Nat. Ecol. Evol.">
        <title>Pezizomycetes genomes reveal the molecular basis of ectomycorrhizal truffle lifestyle.</title>
        <authorList>
            <person name="Murat C."/>
            <person name="Payen T."/>
            <person name="Noel B."/>
            <person name="Kuo A."/>
            <person name="Morin E."/>
            <person name="Chen J."/>
            <person name="Kohler A."/>
            <person name="Krizsan K."/>
            <person name="Balestrini R."/>
            <person name="Da Silva C."/>
            <person name="Montanini B."/>
            <person name="Hainaut M."/>
            <person name="Levati E."/>
            <person name="Barry K.W."/>
            <person name="Belfiori B."/>
            <person name="Cichocki N."/>
            <person name="Clum A."/>
            <person name="Dockter R.B."/>
            <person name="Fauchery L."/>
            <person name="Guy J."/>
            <person name="Iotti M."/>
            <person name="Le Tacon F."/>
            <person name="Lindquist E.A."/>
            <person name="Lipzen A."/>
            <person name="Malagnac F."/>
            <person name="Mello A."/>
            <person name="Molinier V."/>
            <person name="Miyauchi S."/>
            <person name="Poulain J."/>
            <person name="Riccioni C."/>
            <person name="Rubini A."/>
            <person name="Sitrit Y."/>
            <person name="Splivallo R."/>
            <person name="Traeger S."/>
            <person name="Wang M."/>
            <person name="Zifcakova L."/>
            <person name="Wipf D."/>
            <person name="Zambonelli A."/>
            <person name="Paolocci F."/>
            <person name="Nowrousian M."/>
            <person name="Ottonello S."/>
            <person name="Baldrian P."/>
            <person name="Spatafora J.W."/>
            <person name="Henrissat B."/>
            <person name="Nagy L.G."/>
            <person name="Aury J.M."/>
            <person name="Wincker P."/>
            <person name="Grigoriev I.V."/>
            <person name="Bonfante P."/>
            <person name="Martin F.M."/>
        </authorList>
    </citation>
    <scope>NUCLEOTIDE SEQUENCE [LARGE SCALE GENOMIC DNA]</scope>
    <source>
        <strain evidence="2 3">ATCC MYA-4762</strain>
    </source>
</reference>
<feature type="transmembrane region" description="Helical" evidence="1">
    <location>
        <begin position="47"/>
        <end position="67"/>
    </location>
</feature>
<evidence type="ECO:0000313" key="3">
    <source>
        <dbReference type="Proteomes" id="UP000267821"/>
    </source>
</evidence>
<proteinExistence type="predicted"/>
<protein>
    <submittedName>
        <fullName evidence="2">Uncharacterized protein</fullName>
    </submittedName>
</protein>
<evidence type="ECO:0000313" key="2">
    <source>
        <dbReference type="EMBL" id="RPB28540.1"/>
    </source>
</evidence>
<keyword evidence="3" id="KW-1185">Reference proteome</keyword>
<dbReference type="EMBL" id="ML121529">
    <property type="protein sequence ID" value="RPB28540.1"/>
    <property type="molecule type" value="Genomic_DNA"/>
</dbReference>
<keyword evidence="1" id="KW-0812">Transmembrane</keyword>
<keyword evidence="1" id="KW-1133">Transmembrane helix</keyword>
<organism evidence="2 3">
    <name type="scientific">Terfezia boudieri ATCC MYA-4762</name>
    <dbReference type="NCBI Taxonomy" id="1051890"/>
    <lineage>
        <taxon>Eukaryota</taxon>
        <taxon>Fungi</taxon>
        <taxon>Dikarya</taxon>
        <taxon>Ascomycota</taxon>
        <taxon>Pezizomycotina</taxon>
        <taxon>Pezizomycetes</taxon>
        <taxon>Pezizales</taxon>
        <taxon>Pezizaceae</taxon>
        <taxon>Terfezia</taxon>
    </lineage>
</organism>
<dbReference type="AlphaFoldDB" id="A0A3N4M0F2"/>
<name>A0A3N4M0F2_9PEZI</name>
<keyword evidence="1" id="KW-0472">Membrane</keyword>
<evidence type="ECO:0000256" key="1">
    <source>
        <dbReference type="SAM" id="Phobius"/>
    </source>
</evidence>
<dbReference type="InParanoid" id="A0A3N4M0F2"/>
<dbReference type="Proteomes" id="UP000267821">
    <property type="component" value="Unassembled WGS sequence"/>
</dbReference>
<feature type="transmembrane region" description="Helical" evidence="1">
    <location>
        <begin position="121"/>
        <end position="138"/>
    </location>
</feature>
<feature type="transmembrane region" description="Helical" evidence="1">
    <location>
        <begin position="73"/>
        <end position="92"/>
    </location>
</feature>
<sequence>MVRARLRTAFHYPSDSDSDSLPAHMDEEEQEALLHLFRQTDTSTNELYSTLFSLLFVLPAMYSLLILLRSPTLVSFLTLSSLGITVYTVKFIPVLGGDTSWGSEGEGDMGIRGRGGPIEKFLPVLNGVLAVVVGLGTYVQKSKGDGIVNGREMKLEAWAGYLPLVVYTMSLIVRYSMTPIDLSELEKTKYKYKGA</sequence>